<feature type="chain" id="PRO_5007100279" evidence="1">
    <location>
        <begin position="20"/>
        <end position="49"/>
    </location>
</feature>
<reference evidence="2" key="1">
    <citation type="journal article" date="2015" name="Genome Biol. Evol.">
        <title>Organellar Genomes of White Spruce (Picea glauca): Assembly and Annotation.</title>
        <authorList>
            <person name="Jackman S.D."/>
            <person name="Warren R.L."/>
            <person name="Gibb E.A."/>
            <person name="Vandervalk B.P."/>
            <person name="Mohamadi H."/>
            <person name="Chu J."/>
            <person name="Raymond A."/>
            <person name="Pleasance S."/>
            <person name="Coope R."/>
            <person name="Wildung M.R."/>
            <person name="Ritland C.E."/>
            <person name="Bousquet J."/>
            <person name="Jones S.J."/>
            <person name="Bohlmann J."/>
            <person name="Birol I."/>
        </authorList>
    </citation>
    <scope>NUCLEOTIDE SEQUENCE [LARGE SCALE GENOMIC DNA]</scope>
    <source>
        <tissue evidence="2">Flushing bud</tissue>
    </source>
</reference>
<comment type="caution">
    <text evidence="2">The sequence shown here is derived from an EMBL/GenBank/DDBJ whole genome shotgun (WGS) entry which is preliminary data.</text>
</comment>
<geneLocation type="mitochondrion" evidence="2"/>
<gene>
    <name evidence="2" type="ORF">ABT39_MTgene1299</name>
</gene>
<protein>
    <submittedName>
        <fullName evidence="2">Uncharacterized protein</fullName>
    </submittedName>
</protein>
<name>A0A101M5G9_PICGL</name>
<feature type="signal peptide" evidence="1">
    <location>
        <begin position="1"/>
        <end position="19"/>
    </location>
</feature>
<accession>A0A101M5G9</accession>
<sequence>MSFQLLLLIPLPHLELCFTVYFDLIDICCKKPGYFPRDTLAYLLYFISY</sequence>
<dbReference type="EMBL" id="LKAM01000001">
    <property type="protein sequence ID" value="KUM51451.1"/>
    <property type="molecule type" value="Genomic_DNA"/>
</dbReference>
<keyword evidence="2" id="KW-0496">Mitochondrion</keyword>
<proteinExistence type="predicted"/>
<keyword evidence="1" id="KW-0732">Signal</keyword>
<organism evidence="2">
    <name type="scientific">Picea glauca</name>
    <name type="common">White spruce</name>
    <name type="synonym">Pinus glauca</name>
    <dbReference type="NCBI Taxonomy" id="3330"/>
    <lineage>
        <taxon>Eukaryota</taxon>
        <taxon>Viridiplantae</taxon>
        <taxon>Streptophyta</taxon>
        <taxon>Embryophyta</taxon>
        <taxon>Tracheophyta</taxon>
        <taxon>Spermatophyta</taxon>
        <taxon>Pinopsida</taxon>
        <taxon>Pinidae</taxon>
        <taxon>Conifers I</taxon>
        <taxon>Pinales</taxon>
        <taxon>Pinaceae</taxon>
        <taxon>Picea</taxon>
    </lineage>
</organism>
<evidence type="ECO:0000313" key="2">
    <source>
        <dbReference type="EMBL" id="KUM51451.1"/>
    </source>
</evidence>
<evidence type="ECO:0000256" key="1">
    <source>
        <dbReference type="SAM" id="SignalP"/>
    </source>
</evidence>
<dbReference type="AlphaFoldDB" id="A0A101M5G9"/>